<protein>
    <recommendedName>
        <fullName evidence="9">Proteophosphoglycan ppg4</fullName>
    </recommendedName>
</protein>
<sequence>MADSGYDNGLYTPWQPEVEASPWTSAEWEAATTTSEAAWTAAATTPAASSSAQAWTTTTTSAWVAASPTTTTAAWSSTTASSSTTTTSSSSTTTPPASSRSTTQATSSSLMTSPPAESSSISSSLPSSSSSSSSSSASSSTLAATTLSRYSNPSGTAISAIAASGNGGGGSSFKIVYLIPAFVIVPLVAVFAILACTYGKCWAKGRHKTPLPGSNAGSSAWWGGAVGSWRRGMHDPDDDDDEEMGGLVREKSRAPPGASAYDYDEKRFSLPSNRGGSRWTSVFSIASRSAIPYQQEPVHEAAIPFLSVSQAPVDQPFVPPSRSSSTHDFPQWSAPDPYGPNRGPASNGLLTAGVWRMGSQSRRYNPRMTSVPEGANLQRGVSTRSTDTFGSRLSDKIFKRFSSGASAADNCPSPSVYSPSPENAGPPSFGAVGTYMGLQGVDEDDDEDEFLDEKKHADLDYDAFLAEARVRDGGLAKRYAAGEVTEAELHPRLEAPVNHGLSDEADARQRYLSRHGRAPSDPFARPATPPFNVDLPSAPTRLQVSPKKTASTLVRSAAPDTPERDAPRDLLFSYASPPANLGSPRPPLPPVPSQFGAPRSTSPSKVVPLTEAPTKSAFRHKAAPQLAKPVRSNDPFASIAVQPAPPSLEVDRPLSVGSPMPAYEPPAAARKSEISAFSLDAYGALAYSDAEEPVADEIPARQSSSNKHRSRSTANRPASRSVKQESTEASKPRPKSAYANLSSQGESRPRLPTREELRPVSHSSSSASRTLDGFDPVFPDSPDLQPLQHPNRVRAAVENLESSRAQNKALHRKTDSHDSSRTTSTLSSSLARSATAGPSVGYRRPLGNKGLDSDEDGGNSSDDSEAIKINRRLSKMILNRSRSQTQIASSPDLDDDDELSRPLSGNPQRLGAMLRRPSQGGALGNQAQ</sequence>
<evidence type="ECO:0000256" key="5">
    <source>
        <dbReference type="SAM" id="MobiDB-lite"/>
    </source>
</evidence>
<evidence type="ECO:0000256" key="3">
    <source>
        <dbReference type="ARBA" id="ARBA00022989"/>
    </source>
</evidence>
<feature type="compositionally biased region" description="Low complexity" evidence="5">
    <location>
        <begin position="821"/>
        <end position="835"/>
    </location>
</feature>
<organism evidence="7 8">
    <name type="scientific">Rhodotorula mucilaginosa</name>
    <name type="common">Yeast</name>
    <name type="synonym">Rhodotorula rubra</name>
    <dbReference type="NCBI Taxonomy" id="5537"/>
    <lineage>
        <taxon>Eukaryota</taxon>
        <taxon>Fungi</taxon>
        <taxon>Dikarya</taxon>
        <taxon>Basidiomycota</taxon>
        <taxon>Pucciniomycotina</taxon>
        <taxon>Microbotryomycetes</taxon>
        <taxon>Sporidiobolales</taxon>
        <taxon>Sporidiobolaceae</taxon>
        <taxon>Rhodotorula</taxon>
    </lineage>
</organism>
<feature type="region of interest" description="Disordered" evidence="5">
    <location>
        <begin position="1"/>
        <end position="54"/>
    </location>
</feature>
<evidence type="ECO:0000256" key="6">
    <source>
        <dbReference type="SAM" id="Phobius"/>
    </source>
</evidence>
<dbReference type="AlphaFoldDB" id="A0A9P6W990"/>
<dbReference type="Proteomes" id="UP000777482">
    <property type="component" value="Unassembled WGS sequence"/>
</dbReference>
<feature type="compositionally biased region" description="Basic and acidic residues" evidence="5">
    <location>
        <begin position="722"/>
        <end position="731"/>
    </location>
</feature>
<evidence type="ECO:0000256" key="4">
    <source>
        <dbReference type="ARBA" id="ARBA00023136"/>
    </source>
</evidence>
<evidence type="ECO:0000256" key="2">
    <source>
        <dbReference type="ARBA" id="ARBA00022692"/>
    </source>
</evidence>
<dbReference type="PANTHER" id="PTHR15549">
    <property type="entry name" value="PAIRED IMMUNOGLOBULIN-LIKE TYPE 2 RECEPTOR"/>
    <property type="match status" value="1"/>
</dbReference>
<name>A0A9P6W990_RHOMI</name>
<feature type="transmembrane region" description="Helical" evidence="6">
    <location>
        <begin position="175"/>
        <end position="198"/>
    </location>
</feature>
<feature type="region of interest" description="Disordered" evidence="5">
    <location>
        <begin position="404"/>
        <end position="434"/>
    </location>
</feature>
<feature type="compositionally biased region" description="Basic and acidic residues" evidence="5">
    <location>
        <begin position="747"/>
        <end position="759"/>
    </location>
</feature>
<evidence type="ECO:0008006" key="9">
    <source>
        <dbReference type="Google" id="ProtNLM"/>
    </source>
</evidence>
<keyword evidence="3 6" id="KW-1133">Transmembrane helix</keyword>
<feature type="compositionally biased region" description="Low complexity" evidence="5">
    <location>
        <begin position="22"/>
        <end position="54"/>
    </location>
</feature>
<accession>A0A9P6W990</accession>
<proteinExistence type="predicted"/>
<dbReference type="GO" id="GO:0016020">
    <property type="term" value="C:membrane"/>
    <property type="evidence" value="ECO:0007669"/>
    <property type="project" value="UniProtKB-SubCell"/>
</dbReference>
<dbReference type="EMBL" id="PUHQ01000006">
    <property type="protein sequence ID" value="KAG0666168.1"/>
    <property type="molecule type" value="Genomic_DNA"/>
</dbReference>
<reference evidence="7 8" key="1">
    <citation type="submission" date="2020-11" db="EMBL/GenBank/DDBJ databases">
        <title>Kefir isolates.</title>
        <authorList>
            <person name="Marcisauskas S."/>
            <person name="Kim Y."/>
            <person name="Blasche S."/>
        </authorList>
    </citation>
    <scope>NUCLEOTIDE SEQUENCE [LARGE SCALE GENOMIC DNA]</scope>
    <source>
        <strain evidence="7 8">KR</strain>
    </source>
</reference>
<feature type="region of interest" description="Disordered" evidence="5">
    <location>
        <begin position="693"/>
        <end position="928"/>
    </location>
</feature>
<keyword evidence="2 6" id="KW-0812">Transmembrane</keyword>
<keyword evidence="8" id="KW-1185">Reference proteome</keyword>
<evidence type="ECO:0000256" key="1">
    <source>
        <dbReference type="ARBA" id="ARBA00004167"/>
    </source>
</evidence>
<feature type="compositionally biased region" description="Polar residues" evidence="5">
    <location>
        <begin position="412"/>
        <end position="421"/>
    </location>
</feature>
<evidence type="ECO:0000313" key="7">
    <source>
        <dbReference type="EMBL" id="KAG0666168.1"/>
    </source>
</evidence>
<feature type="compositionally biased region" description="Polar residues" evidence="5">
    <location>
        <begin position="540"/>
        <end position="554"/>
    </location>
</feature>
<gene>
    <name evidence="7" type="ORF">C6P46_005521</name>
</gene>
<feature type="region of interest" description="Disordered" evidence="5">
    <location>
        <begin position="230"/>
        <end position="260"/>
    </location>
</feature>
<dbReference type="InterPro" id="IPR051694">
    <property type="entry name" value="Immunoregulatory_rcpt-like"/>
</dbReference>
<comment type="caution">
    <text evidence="7">The sequence shown here is derived from an EMBL/GenBank/DDBJ whole genome shotgun (WGS) entry which is preliminary data.</text>
</comment>
<dbReference type="GO" id="GO:0071944">
    <property type="term" value="C:cell periphery"/>
    <property type="evidence" value="ECO:0007669"/>
    <property type="project" value="UniProtKB-ARBA"/>
</dbReference>
<dbReference type="OrthoDB" id="2537919at2759"/>
<keyword evidence="4 6" id="KW-0472">Membrane</keyword>
<feature type="region of interest" description="Disordered" evidence="5">
    <location>
        <begin position="515"/>
        <end position="671"/>
    </location>
</feature>
<comment type="subcellular location">
    <subcellularLocation>
        <location evidence="1">Membrane</location>
        <topology evidence="1">Single-pass membrane protein</topology>
    </subcellularLocation>
</comment>
<evidence type="ECO:0000313" key="8">
    <source>
        <dbReference type="Proteomes" id="UP000777482"/>
    </source>
</evidence>
<feature type="region of interest" description="Disordered" evidence="5">
    <location>
        <begin position="74"/>
        <end position="138"/>
    </location>
</feature>